<proteinExistence type="predicted"/>
<dbReference type="Proteomes" id="UP000235371">
    <property type="component" value="Unassembled WGS sequence"/>
</dbReference>
<reference evidence="3 4" key="1">
    <citation type="submission" date="2016-04" db="EMBL/GenBank/DDBJ databases">
        <title>A degradative enzymes factory behind the ericoid mycorrhizal symbiosis.</title>
        <authorList>
            <consortium name="DOE Joint Genome Institute"/>
            <person name="Martino E."/>
            <person name="Morin E."/>
            <person name="Grelet G."/>
            <person name="Kuo A."/>
            <person name="Kohler A."/>
            <person name="Daghino S."/>
            <person name="Barry K."/>
            <person name="Choi C."/>
            <person name="Cichocki N."/>
            <person name="Clum A."/>
            <person name="Copeland A."/>
            <person name="Hainaut M."/>
            <person name="Haridas S."/>
            <person name="Labutti K."/>
            <person name="Lindquist E."/>
            <person name="Lipzen A."/>
            <person name="Khouja H.-R."/>
            <person name="Murat C."/>
            <person name="Ohm R."/>
            <person name="Olson A."/>
            <person name="Spatafora J."/>
            <person name="Veneault-Fourrey C."/>
            <person name="Henrissat B."/>
            <person name="Grigoriev I."/>
            <person name="Martin F."/>
            <person name="Perotto S."/>
        </authorList>
    </citation>
    <scope>NUCLEOTIDE SEQUENCE [LARGE SCALE GENOMIC DNA]</scope>
    <source>
        <strain evidence="3 4">E</strain>
    </source>
</reference>
<protein>
    <submittedName>
        <fullName evidence="3">P-loop containing nucleoside triphosphate hydrolase protein</fullName>
    </submittedName>
</protein>
<dbReference type="InParanoid" id="A0A2J6SXT4"/>
<evidence type="ECO:0000313" key="3">
    <source>
        <dbReference type="EMBL" id="PMD55580.1"/>
    </source>
</evidence>
<dbReference type="InterPro" id="IPR003593">
    <property type="entry name" value="AAA+_ATPase"/>
</dbReference>
<evidence type="ECO:0000259" key="2">
    <source>
        <dbReference type="SMART" id="SM00382"/>
    </source>
</evidence>
<gene>
    <name evidence="3" type="ORF">K444DRAFT_655085</name>
</gene>
<dbReference type="AlphaFoldDB" id="A0A2J6SXT4"/>
<organism evidence="3 4">
    <name type="scientific">Hyaloscypha bicolor E</name>
    <dbReference type="NCBI Taxonomy" id="1095630"/>
    <lineage>
        <taxon>Eukaryota</taxon>
        <taxon>Fungi</taxon>
        <taxon>Dikarya</taxon>
        <taxon>Ascomycota</taxon>
        <taxon>Pezizomycotina</taxon>
        <taxon>Leotiomycetes</taxon>
        <taxon>Helotiales</taxon>
        <taxon>Hyaloscyphaceae</taxon>
        <taxon>Hyaloscypha</taxon>
        <taxon>Hyaloscypha bicolor</taxon>
    </lineage>
</organism>
<keyword evidence="4" id="KW-1185">Reference proteome</keyword>
<dbReference type="PANTHER" id="PTHR46411">
    <property type="entry name" value="FAMILY ATPASE, PUTATIVE-RELATED"/>
    <property type="match status" value="1"/>
</dbReference>
<dbReference type="RefSeq" id="XP_024732484.1">
    <property type="nucleotide sequence ID" value="XM_024885987.1"/>
</dbReference>
<dbReference type="InterPro" id="IPR027417">
    <property type="entry name" value="P-loop_NTPase"/>
</dbReference>
<feature type="region of interest" description="Disordered" evidence="1">
    <location>
        <begin position="589"/>
        <end position="622"/>
    </location>
</feature>
<dbReference type="CDD" id="cd19481">
    <property type="entry name" value="RecA-like_protease"/>
    <property type="match status" value="1"/>
</dbReference>
<keyword evidence="3" id="KW-0378">Hydrolase</keyword>
<name>A0A2J6SXT4_9HELO</name>
<dbReference type="GeneID" id="36594064"/>
<dbReference type="GO" id="GO:0016887">
    <property type="term" value="F:ATP hydrolysis activity"/>
    <property type="evidence" value="ECO:0007669"/>
    <property type="project" value="InterPro"/>
</dbReference>
<dbReference type="OrthoDB" id="10042665at2759"/>
<evidence type="ECO:0000256" key="1">
    <source>
        <dbReference type="SAM" id="MobiDB-lite"/>
    </source>
</evidence>
<sequence length="699" mass="78828">MVPNRIKYGVEDNVKKLYEGPQKCSCCINWVEEYPDNLRENLLATNEVKQHAIVTKYMRNHKGDKPLVLHSIDIQSSILKVVLEEVFEGYSGITTGLDNLSFAAPFQAFFRRLDRLEEGSRNRDDPKALYQTKLLYEIINNELKESVEIFKDLVAHKVITFEYLWALFTPGEMIRTEKDRIFLLNDADYGNSGGFTLWVRFIDWDGTQFGYDRATISIPKFDGTRPITDLEGYPASFDPGLDGVKATLVMKGKKFEELQGFHYMAHRGMVVEANAGVWSFGSETRHVEGRIIVDAGSYFRFNPHEVKSLKSLDDQGKLLEIPGMLKNTDIHNSTFTSSYDAHYGSYNRTPREVTKPYRYSDDRPLTDNELILCTQSVRGFSLKTKHWASFAVADISNIKWDENAFESLVLPSNYKQLILSFVEGQLHYKDDFDDVIEGKGRGIIILLAGVPGVGKTLTAESVAETLRAPLYSMTAGELSLDATNLEESLTKILEISTKWNSVLLLDEADVFLEQRSSSHLERNKLVSIFLRMLEYYRGILFLTTNRLSAFDSAFQSRIHITINYPPLSSSARSQIWRNFLLLAPNKPKPSEPLAPDISVSESSAPPKAAGTTSDVQTLVPDSHHTRVETHAPLLTSISEAEIMKLAEIDLNGRQIKNVVKTSRLLARRLGKSLGIEEVNTVLEATSPNLLSESIKNEIS</sequence>
<evidence type="ECO:0000313" key="4">
    <source>
        <dbReference type="Proteomes" id="UP000235371"/>
    </source>
</evidence>
<dbReference type="Pfam" id="PF00004">
    <property type="entry name" value="AAA"/>
    <property type="match status" value="1"/>
</dbReference>
<dbReference type="PANTHER" id="PTHR46411:SF3">
    <property type="entry name" value="AAA+ ATPASE DOMAIN-CONTAINING PROTEIN"/>
    <property type="match status" value="1"/>
</dbReference>
<dbReference type="InterPro" id="IPR054289">
    <property type="entry name" value="DUF7025"/>
</dbReference>
<feature type="domain" description="AAA+ ATPase" evidence="2">
    <location>
        <begin position="441"/>
        <end position="565"/>
    </location>
</feature>
<accession>A0A2J6SXT4</accession>
<dbReference type="InterPro" id="IPR003959">
    <property type="entry name" value="ATPase_AAA_core"/>
</dbReference>
<dbReference type="Gene3D" id="3.40.50.300">
    <property type="entry name" value="P-loop containing nucleotide triphosphate hydrolases"/>
    <property type="match status" value="1"/>
</dbReference>
<dbReference type="GO" id="GO:0005524">
    <property type="term" value="F:ATP binding"/>
    <property type="evidence" value="ECO:0007669"/>
    <property type="project" value="InterPro"/>
</dbReference>
<dbReference type="EMBL" id="KZ613855">
    <property type="protein sequence ID" value="PMD55580.1"/>
    <property type="molecule type" value="Genomic_DNA"/>
</dbReference>
<dbReference type="Pfam" id="PF22942">
    <property type="entry name" value="DUF7025"/>
    <property type="match status" value="1"/>
</dbReference>
<dbReference type="SMART" id="SM00382">
    <property type="entry name" value="AAA"/>
    <property type="match status" value="1"/>
</dbReference>
<dbReference type="SUPFAM" id="SSF52540">
    <property type="entry name" value="P-loop containing nucleoside triphosphate hydrolases"/>
    <property type="match status" value="1"/>
</dbReference>